<keyword evidence="2" id="KW-0436">Ligase</keyword>
<feature type="domain" description="AMP-dependent synthetase/ligase" evidence="1">
    <location>
        <begin position="19"/>
        <end position="397"/>
    </location>
</feature>
<dbReference type="EMBL" id="DRTB01000274">
    <property type="protein sequence ID" value="HHE05133.1"/>
    <property type="molecule type" value="Genomic_DNA"/>
</dbReference>
<organism evidence="2">
    <name type="scientific">candidate division WOR-3 bacterium</name>
    <dbReference type="NCBI Taxonomy" id="2052148"/>
    <lineage>
        <taxon>Bacteria</taxon>
        <taxon>Bacteria division WOR-3</taxon>
    </lineage>
</organism>
<gene>
    <name evidence="2" type="ORF">ENL19_03620</name>
</gene>
<dbReference type="SUPFAM" id="SSF56801">
    <property type="entry name" value="Acetyl-CoA synthetase-like"/>
    <property type="match status" value="1"/>
</dbReference>
<dbReference type="InterPro" id="IPR020845">
    <property type="entry name" value="AMP-binding_CS"/>
</dbReference>
<name>A0A7C5HGM4_UNCW3</name>
<dbReference type="GO" id="GO:0004467">
    <property type="term" value="F:long-chain fatty acid-CoA ligase activity"/>
    <property type="evidence" value="ECO:0007669"/>
    <property type="project" value="TreeGrafter"/>
</dbReference>
<accession>A0A7C5HGM4</accession>
<proteinExistence type="predicted"/>
<evidence type="ECO:0000313" key="2">
    <source>
        <dbReference type="EMBL" id="HHE05133.1"/>
    </source>
</evidence>
<dbReference type="InterPro" id="IPR000873">
    <property type="entry name" value="AMP-dep_synth/lig_dom"/>
</dbReference>
<dbReference type="PANTHER" id="PTHR43272">
    <property type="entry name" value="LONG-CHAIN-FATTY-ACID--COA LIGASE"/>
    <property type="match status" value="1"/>
</dbReference>
<feature type="non-terminal residue" evidence="2">
    <location>
        <position position="511"/>
    </location>
</feature>
<protein>
    <submittedName>
        <fullName evidence="2">Long-chain fatty acid--CoA ligase</fullName>
    </submittedName>
</protein>
<dbReference type="Gene3D" id="3.40.50.12780">
    <property type="entry name" value="N-terminal domain of ligase-like"/>
    <property type="match status" value="1"/>
</dbReference>
<dbReference type="AlphaFoldDB" id="A0A7C5HGM4"/>
<reference evidence="2" key="1">
    <citation type="journal article" date="2020" name="mSystems">
        <title>Genome- and Community-Level Interaction Insights into Carbon Utilization and Element Cycling Functions of Hydrothermarchaeota in Hydrothermal Sediment.</title>
        <authorList>
            <person name="Zhou Z."/>
            <person name="Liu Y."/>
            <person name="Xu W."/>
            <person name="Pan J."/>
            <person name="Luo Z.H."/>
            <person name="Li M."/>
        </authorList>
    </citation>
    <scope>NUCLEOTIDE SEQUENCE [LARGE SCALE GENOMIC DNA]</scope>
    <source>
        <strain evidence="2">HyVt-74</strain>
    </source>
</reference>
<sequence>MKFKILREGRGVQHFCKLFDQIAKTYPDMIAIEMKTDQGWERIKYGELLKIVRKFALGLKERFNVKEGDHIAIRGKNSPEWIISALTVHWIGGVVVPIDARLTEKEVIHILNMSDSSLFITDNGDFCNAVPILRFNDIEKNLIEPGMDCENAEDLDRLSILFFTSGTTGNSKGVMLSMRNVMSNVDDIYKILIFNPGDRQFLILPLHHVFPYTVSLLLSISSGLTLTIARSYKSNELKEDMKETKPHIMLVVPLLLEKIVVGIEKELRKQPSLKRGMVKILEGVSSPFTKINFRDPARRLFRMIREALGMDNMRYLVSGGAALPPWVSKRLETWGFPILQGYGLSETSPVLTVNPPYRPKNASAGLPIPSVEINILNPVDGVGEIVAKGPNIMLGYYKNEKATEEVFTKDGWFRTGDMGYLDKDGFLFITGRAKSVIVTRGGKNIYPEEIEEKLNESPFIEESLVLMETNLKTGLDEIVSYIYPNYENVDDYCATKGILSTCQDEIYNILE</sequence>
<dbReference type="PROSITE" id="PS00455">
    <property type="entry name" value="AMP_BINDING"/>
    <property type="match status" value="1"/>
</dbReference>
<comment type="caution">
    <text evidence="2">The sequence shown here is derived from an EMBL/GenBank/DDBJ whole genome shotgun (WGS) entry which is preliminary data.</text>
</comment>
<evidence type="ECO:0000259" key="1">
    <source>
        <dbReference type="Pfam" id="PF00501"/>
    </source>
</evidence>
<dbReference type="GO" id="GO:0016020">
    <property type="term" value="C:membrane"/>
    <property type="evidence" value="ECO:0007669"/>
    <property type="project" value="TreeGrafter"/>
</dbReference>
<dbReference type="PANTHER" id="PTHR43272:SF52">
    <property type="entry name" value="AMP-DEPENDENT SYNTHETASE_LIGASE DOMAIN-CONTAINING PROTEIN"/>
    <property type="match status" value="1"/>
</dbReference>
<dbReference type="Pfam" id="PF00501">
    <property type="entry name" value="AMP-binding"/>
    <property type="match status" value="1"/>
</dbReference>
<dbReference type="InterPro" id="IPR042099">
    <property type="entry name" value="ANL_N_sf"/>
</dbReference>
<dbReference type="Proteomes" id="UP000886110">
    <property type="component" value="Unassembled WGS sequence"/>
</dbReference>